<evidence type="ECO:0000256" key="2">
    <source>
        <dbReference type="PROSITE-ProRule" id="PRU00192"/>
    </source>
</evidence>
<dbReference type="SUPFAM" id="SSF50044">
    <property type="entry name" value="SH3-domain"/>
    <property type="match status" value="1"/>
</dbReference>
<comment type="caution">
    <text evidence="6">The sequence shown here is derived from an EMBL/GenBank/DDBJ whole genome shotgun (WGS) entry which is preliminary data.</text>
</comment>
<dbReference type="OrthoDB" id="5983572at2759"/>
<organism evidence="6 7">
    <name type="scientific">Lentinula aciculospora</name>
    <dbReference type="NCBI Taxonomy" id="153920"/>
    <lineage>
        <taxon>Eukaryota</taxon>
        <taxon>Fungi</taxon>
        <taxon>Dikarya</taxon>
        <taxon>Basidiomycota</taxon>
        <taxon>Agaricomycotina</taxon>
        <taxon>Agaricomycetes</taxon>
        <taxon>Agaricomycetidae</taxon>
        <taxon>Agaricales</taxon>
        <taxon>Marasmiineae</taxon>
        <taxon>Omphalotaceae</taxon>
        <taxon>Lentinula</taxon>
    </lineage>
</organism>
<gene>
    <name evidence="6" type="ORF">J3R30DRAFT_3477719</name>
</gene>
<feature type="transmembrane region" description="Helical" evidence="4">
    <location>
        <begin position="45"/>
        <end position="67"/>
    </location>
</feature>
<dbReference type="SMART" id="SM00326">
    <property type="entry name" value="SH3"/>
    <property type="match status" value="1"/>
</dbReference>
<dbReference type="Pfam" id="PF14604">
    <property type="entry name" value="SH3_9"/>
    <property type="match status" value="1"/>
</dbReference>
<feature type="compositionally biased region" description="Polar residues" evidence="3">
    <location>
        <begin position="180"/>
        <end position="191"/>
    </location>
</feature>
<protein>
    <recommendedName>
        <fullName evidence="5">SH3 domain-containing protein</fullName>
    </recommendedName>
</protein>
<dbReference type="Gene3D" id="2.30.30.40">
    <property type="entry name" value="SH3 Domains"/>
    <property type="match status" value="1"/>
</dbReference>
<evidence type="ECO:0000259" key="5">
    <source>
        <dbReference type="PROSITE" id="PS50002"/>
    </source>
</evidence>
<keyword evidence="4" id="KW-0472">Membrane</keyword>
<evidence type="ECO:0000313" key="6">
    <source>
        <dbReference type="EMBL" id="KAJ4479358.1"/>
    </source>
</evidence>
<sequence>MFAFSDQKYLLAHPFFLLTTTFSTASWIIALISQAFTTTKYGRSAVATLWLAILLQLLVNVGVLYGLCTNSIHIFRLQISVFASMSVVLGALGIDNNVFSGFGSRDAVAAAWFIILIIDLLWILVLSSERDSPVLQVFTEDTRIRLSSELHSLIEREIESQTHSSTNDTPLPETKELLSNPRNTTLSAPETHQSDHTARPALPLFNSRTTVYEGSKATSNKHSGSLMNDRQSVKSRLTVPTSTATHGSSNAPSSNYSYTQKALALYDYTVSNSTAEADDTGEGELSFARGDILEVSRTFEKKWWPARKSNGQVGVVPSNYLKVIPG</sequence>
<evidence type="ECO:0000256" key="1">
    <source>
        <dbReference type="ARBA" id="ARBA00022443"/>
    </source>
</evidence>
<evidence type="ECO:0000256" key="4">
    <source>
        <dbReference type="SAM" id="Phobius"/>
    </source>
</evidence>
<dbReference type="PROSITE" id="PS50002">
    <property type="entry name" value="SH3"/>
    <property type="match status" value="1"/>
</dbReference>
<feature type="domain" description="SH3" evidence="5">
    <location>
        <begin position="257"/>
        <end position="326"/>
    </location>
</feature>
<proteinExistence type="predicted"/>
<dbReference type="Proteomes" id="UP001150266">
    <property type="component" value="Unassembled WGS sequence"/>
</dbReference>
<feature type="compositionally biased region" description="Polar residues" evidence="3">
    <location>
        <begin position="206"/>
        <end position="255"/>
    </location>
</feature>
<keyword evidence="4" id="KW-1133">Transmembrane helix</keyword>
<feature type="transmembrane region" description="Helical" evidence="4">
    <location>
        <begin position="12"/>
        <end position="33"/>
    </location>
</feature>
<dbReference type="AlphaFoldDB" id="A0A9W9DNN5"/>
<keyword evidence="4" id="KW-0812">Transmembrane</keyword>
<dbReference type="PRINTS" id="PR00452">
    <property type="entry name" value="SH3DOMAIN"/>
</dbReference>
<accession>A0A9W9DNN5</accession>
<evidence type="ECO:0000313" key="7">
    <source>
        <dbReference type="Proteomes" id="UP001150266"/>
    </source>
</evidence>
<reference evidence="6" key="1">
    <citation type="submission" date="2022-08" db="EMBL/GenBank/DDBJ databases">
        <title>A Global Phylogenomic Analysis of the Shiitake Genus Lentinula.</title>
        <authorList>
            <consortium name="DOE Joint Genome Institute"/>
            <person name="Sierra-Patev S."/>
            <person name="Min B."/>
            <person name="Naranjo-Ortiz M."/>
            <person name="Looney B."/>
            <person name="Konkel Z."/>
            <person name="Slot J.C."/>
            <person name="Sakamoto Y."/>
            <person name="Steenwyk J.L."/>
            <person name="Rokas A."/>
            <person name="Carro J."/>
            <person name="Camarero S."/>
            <person name="Ferreira P."/>
            <person name="Molpeceres G."/>
            <person name="Ruiz-Duenas F.J."/>
            <person name="Serrano A."/>
            <person name="Henrissat B."/>
            <person name="Drula E."/>
            <person name="Hughes K.W."/>
            <person name="Mata J.L."/>
            <person name="Ishikawa N.K."/>
            <person name="Vargas-Isla R."/>
            <person name="Ushijima S."/>
            <person name="Smith C.A."/>
            <person name="Ahrendt S."/>
            <person name="Andreopoulos W."/>
            <person name="He G."/>
            <person name="Labutti K."/>
            <person name="Lipzen A."/>
            <person name="Ng V."/>
            <person name="Riley R."/>
            <person name="Sandor L."/>
            <person name="Barry K."/>
            <person name="Martinez A.T."/>
            <person name="Xiao Y."/>
            <person name="Gibbons J.G."/>
            <person name="Terashima K."/>
            <person name="Grigoriev I.V."/>
            <person name="Hibbett D.S."/>
        </authorList>
    </citation>
    <scope>NUCLEOTIDE SEQUENCE</scope>
    <source>
        <strain evidence="6">JLM2183</strain>
    </source>
</reference>
<dbReference type="InterPro" id="IPR036028">
    <property type="entry name" value="SH3-like_dom_sf"/>
</dbReference>
<evidence type="ECO:0000256" key="3">
    <source>
        <dbReference type="SAM" id="MobiDB-lite"/>
    </source>
</evidence>
<dbReference type="InterPro" id="IPR001452">
    <property type="entry name" value="SH3_domain"/>
</dbReference>
<name>A0A9W9DNN5_9AGAR</name>
<keyword evidence="1 2" id="KW-0728">SH3 domain</keyword>
<feature type="transmembrane region" description="Helical" evidence="4">
    <location>
        <begin position="106"/>
        <end position="125"/>
    </location>
</feature>
<dbReference type="EMBL" id="JAOTPV010000008">
    <property type="protein sequence ID" value="KAJ4479358.1"/>
    <property type="molecule type" value="Genomic_DNA"/>
</dbReference>
<feature type="transmembrane region" description="Helical" evidence="4">
    <location>
        <begin position="73"/>
        <end position="94"/>
    </location>
</feature>
<feature type="region of interest" description="Disordered" evidence="3">
    <location>
        <begin position="157"/>
        <end position="255"/>
    </location>
</feature>
<keyword evidence="7" id="KW-1185">Reference proteome</keyword>